<dbReference type="Proteomes" id="UP000184611">
    <property type="component" value="Unassembled WGS sequence"/>
</dbReference>
<evidence type="ECO:0000256" key="8">
    <source>
        <dbReference type="ARBA" id="ARBA00023047"/>
    </source>
</evidence>
<evidence type="ECO:0000256" key="7">
    <source>
        <dbReference type="ARBA" id="ARBA00022729"/>
    </source>
</evidence>
<evidence type="ECO:0000313" key="19">
    <source>
        <dbReference type="Proteomes" id="UP000184611"/>
    </source>
</evidence>
<keyword evidence="13" id="KW-0998">Cell outer membrane</keyword>
<organism evidence="18 19">
    <name type="scientific">Flavobacterium cucumis</name>
    <dbReference type="NCBI Taxonomy" id="416016"/>
    <lineage>
        <taxon>Bacteria</taxon>
        <taxon>Pseudomonadati</taxon>
        <taxon>Bacteroidota</taxon>
        <taxon>Flavobacteriia</taxon>
        <taxon>Flavobacteriales</taxon>
        <taxon>Flavobacteriaceae</taxon>
        <taxon>Flavobacterium</taxon>
    </lineage>
</organism>
<keyword evidence="4" id="KW-1134">Transmembrane beta strand</keyword>
<feature type="transmembrane region" description="Helical" evidence="15">
    <location>
        <begin position="236"/>
        <end position="257"/>
    </location>
</feature>
<evidence type="ECO:0000256" key="15">
    <source>
        <dbReference type="SAM" id="Phobius"/>
    </source>
</evidence>
<evidence type="ECO:0000256" key="10">
    <source>
        <dbReference type="ARBA" id="ARBA00023114"/>
    </source>
</evidence>
<evidence type="ECO:0000259" key="16">
    <source>
        <dbReference type="Pfam" id="PF02563"/>
    </source>
</evidence>
<dbReference type="Pfam" id="PF02563">
    <property type="entry name" value="Poly_export"/>
    <property type="match status" value="1"/>
</dbReference>
<keyword evidence="14" id="KW-0449">Lipoprotein</keyword>
<dbReference type="GO" id="GO:0006811">
    <property type="term" value="P:monoatomic ion transport"/>
    <property type="evidence" value="ECO:0007669"/>
    <property type="project" value="UniProtKB-KW"/>
</dbReference>
<keyword evidence="10" id="KW-0626">Porin</keyword>
<keyword evidence="8" id="KW-0625">Polysaccharide transport</keyword>
<sequence>MKFVKICSFLWVLVVLIMTSCASKKDFLYLQSTAASTATESVSSYETTIQPDDVLLLLIASENAEVSAPYNLKAYSILNTTEAGTIGREQMQTYIVDKQGHIDFPLLGMIKVGGLTKAQAIALLKDKLKDHVKDAVINLRILNYKVTVLGEVNKPGAITISSERITLLEALGMAGDLTIYGNRKNLLIVREVDGVKTMNRVDITQSDFLTSPFYYLTQNDVVYVEPNKTRINSSVIGPNVTVGISIVSLIITVIVLVTR</sequence>
<evidence type="ECO:0000313" key="18">
    <source>
        <dbReference type="EMBL" id="SHO73225.1"/>
    </source>
</evidence>
<dbReference type="InterPro" id="IPR054765">
    <property type="entry name" value="SLBB_dom"/>
</dbReference>
<dbReference type="Gene3D" id="3.10.560.10">
    <property type="entry name" value="Outer membrane lipoprotein wza domain like"/>
    <property type="match status" value="1"/>
</dbReference>
<dbReference type="AlphaFoldDB" id="A0A1M7ZWF9"/>
<dbReference type="InterPro" id="IPR049712">
    <property type="entry name" value="Poly_export"/>
</dbReference>
<evidence type="ECO:0000256" key="6">
    <source>
        <dbReference type="ARBA" id="ARBA00022692"/>
    </source>
</evidence>
<dbReference type="PROSITE" id="PS51257">
    <property type="entry name" value="PROKAR_LIPOPROTEIN"/>
    <property type="match status" value="1"/>
</dbReference>
<evidence type="ECO:0000256" key="11">
    <source>
        <dbReference type="ARBA" id="ARBA00023136"/>
    </source>
</evidence>
<dbReference type="STRING" id="416016.SAMN05443547_1580"/>
<keyword evidence="15" id="KW-1133">Transmembrane helix</keyword>
<evidence type="ECO:0000259" key="17">
    <source>
        <dbReference type="Pfam" id="PF22461"/>
    </source>
</evidence>
<name>A0A1M7ZWF9_9FLAO</name>
<dbReference type="InterPro" id="IPR003715">
    <property type="entry name" value="Poly_export_N"/>
</dbReference>
<proteinExistence type="inferred from homology"/>
<dbReference type="OrthoDB" id="662756at2"/>
<comment type="similarity">
    <text evidence="2">Belongs to the BexD/CtrA/VexA family.</text>
</comment>
<dbReference type="RefSeq" id="WP_073583114.1">
    <property type="nucleotide sequence ID" value="NZ_CBCSEA010000006.1"/>
</dbReference>
<dbReference type="Pfam" id="PF22461">
    <property type="entry name" value="SLBB_2"/>
    <property type="match status" value="1"/>
</dbReference>
<evidence type="ECO:0000256" key="3">
    <source>
        <dbReference type="ARBA" id="ARBA00022448"/>
    </source>
</evidence>
<dbReference type="EMBL" id="FRYK01000002">
    <property type="protein sequence ID" value="SHO73225.1"/>
    <property type="molecule type" value="Genomic_DNA"/>
</dbReference>
<evidence type="ECO:0000256" key="5">
    <source>
        <dbReference type="ARBA" id="ARBA00022597"/>
    </source>
</evidence>
<evidence type="ECO:0000256" key="9">
    <source>
        <dbReference type="ARBA" id="ARBA00023065"/>
    </source>
</evidence>
<comment type="subcellular location">
    <subcellularLocation>
        <location evidence="1">Cell outer membrane</location>
        <topology evidence="1">Multi-pass membrane protein</topology>
    </subcellularLocation>
</comment>
<dbReference type="GO" id="GO:0015159">
    <property type="term" value="F:polysaccharide transmembrane transporter activity"/>
    <property type="evidence" value="ECO:0007669"/>
    <property type="project" value="InterPro"/>
</dbReference>
<keyword evidence="6 15" id="KW-0812">Transmembrane</keyword>
<dbReference type="GO" id="GO:0009279">
    <property type="term" value="C:cell outer membrane"/>
    <property type="evidence" value="ECO:0007669"/>
    <property type="project" value="UniProtKB-SubCell"/>
</dbReference>
<dbReference type="PANTHER" id="PTHR33619">
    <property type="entry name" value="POLYSACCHARIDE EXPORT PROTEIN GFCE-RELATED"/>
    <property type="match status" value="1"/>
</dbReference>
<evidence type="ECO:0000256" key="4">
    <source>
        <dbReference type="ARBA" id="ARBA00022452"/>
    </source>
</evidence>
<dbReference type="GO" id="GO:0015288">
    <property type="term" value="F:porin activity"/>
    <property type="evidence" value="ECO:0007669"/>
    <property type="project" value="UniProtKB-KW"/>
</dbReference>
<feature type="domain" description="Polysaccharide export protein N-terminal" evidence="16">
    <location>
        <begin position="43"/>
        <end position="141"/>
    </location>
</feature>
<protein>
    <submittedName>
        <fullName evidence="18">Polysaccharide export outer membrane protein</fullName>
    </submittedName>
</protein>
<reference evidence="19" key="1">
    <citation type="submission" date="2016-12" db="EMBL/GenBank/DDBJ databases">
        <authorList>
            <person name="Varghese N."/>
            <person name="Submissions S."/>
        </authorList>
    </citation>
    <scope>NUCLEOTIDE SEQUENCE [LARGE SCALE GENOMIC DNA]</scope>
    <source>
        <strain evidence="19">DSM 18830</strain>
    </source>
</reference>
<dbReference type="GO" id="GO:0046930">
    <property type="term" value="C:pore complex"/>
    <property type="evidence" value="ECO:0007669"/>
    <property type="project" value="UniProtKB-KW"/>
</dbReference>
<evidence type="ECO:0000256" key="1">
    <source>
        <dbReference type="ARBA" id="ARBA00004571"/>
    </source>
</evidence>
<gene>
    <name evidence="18" type="ORF">SAMN05443547_1580</name>
</gene>
<keyword evidence="5" id="KW-0762">Sugar transport</keyword>
<evidence type="ECO:0000256" key="12">
    <source>
        <dbReference type="ARBA" id="ARBA00023139"/>
    </source>
</evidence>
<feature type="domain" description="SLBB" evidence="17">
    <location>
        <begin position="145"/>
        <end position="224"/>
    </location>
</feature>
<accession>A0A1M7ZWF9</accession>
<evidence type="ECO:0000256" key="2">
    <source>
        <dbReference type="ARBA" id="ARBA00009450"/>
    </source>
</evidence>
<dbReference type="PANTHER" id="PTHR33619:SF3">
    <property type="entry name" value="POLYSACCHARIDE EXPORT PROTEIN GFCE-RELATED"/>
    <property type="match status" value="1"/>
</dbReference>
<keyword evidence="11 15" id="KW-0472">Membrane</keyword>
<keyword evidence="12" id="KW-0564">Palmitate</keyword>
<keyword evidence="9" id="KW-0406">Ion transport</keyword>
<keyword evidence="19" id="KW-1185">Reference proteome</keyword>
<keyword evidence="7" id="KW-0732">Signal</keyword>
<keyword evidence="3" id="KW-0813">Transport</keyword>
<evidence type="ECO:0000256" key="14">
    <source>
        <dbReference type="ARBA" id="ARBA00023288"/>
    </source>
</evidence>
<evidence type="ECO:0000256" key="13">
    <source>
        <dbReference type="ARBA" id="ARBA00023237"/>
    </source>
</evidence>